<evidence type="ECO:0000313" key="2">
    <source>
        <dbReference type="Proteomes" id="UP000286773"/>
    </source>
</evidence>
<protein>
    <submittedName>
        <fullName evidence="1">Uncharacterized protein</fullName>
    </submittedName>
</protein>
<gene>
    <name evidence="1" type="ORF">CBF27_00935</name>
</gene>
<organism evidence="1 2">
    <name type="scientific">Vagococcus acidifermentans</name>
    <dbReference type="NCBI Taxonomy" id="564710"/>
    <lineage>
        <taxon>Bacteria</taxon>
        <taxon>Bacillati</taxon>
        <taxon>Bacillota</taxon>
        <taxon>Bacilli</taxon>
        <taxon>Lactobacillales</taxon>
        <taxon>Enterococcaceae</taxon>
        <taxon>Vagococcus</taxon>
    </lineage>
</organism>
<comment type="caution">
    <text evidence="1">The sequence shown here is derived from an EMBL/GenBank/DDBJ whole genome shotgun (WGS) entry which is preliminary data.</text>
</comment>
<sequence length="152" mass="17355">MAKEEKVELTMKQLGFEPKEGRAIVVKYQSENLSGKIANFFSNKFYVLQICENELVLAPFTNSVTIDIEKDEVLVLPLSEIERVSIKESALNYVIDIETADSSLLLTVQQKELSDWRMSGYYAGIATSVFKMENWHAANLDETLNELREIKK</sequence>
<dbReference type="AlphaFoldDB" id="A0A430B2P7"/>
<dbReference type="Proteomes" id="UP000286773">
    <property type="component" value="Unassembled WGS sequence"/>
</dbReference>
<evidence type="ECO:0000313" key="1">
    <source>
        <dbReference type="EMBL" id="RSU14579.1"/>
    </source>
</evidence>
<reference evidence="1 2" key="1">
    <citation type="submission" date="2017-05" db="EMBL/GenBank/DDBJ databases">
        <title>Vagococcus spp. assemblies.</title>
        <authorList>
            <person name="Gulvik C.A."/>
        </authorList>
    </citation>
    <scope>NUCLEOTIDE SEQUENCE [LARGE SCALE GENOMIC DNA]</scope>
    <source>
        <strain evidence="1 2">LMG 24798</strain>
    </source>
</reference>
<proteinExistence type="predicted"/>
<dbReference type="RefSeq" id="WP_126811463.1">
    <property type="nucleotide sequence ID" value="NZ_NGKC01000001.1"/>
</dbReference>
<keyword evidence="2" id="KW-1185">Reference proteome</keyword>
<accession>A0A430B2P7</accession>
<dbReference type="EMBL" id="NGKC01000001">
    <property type="protein sequence ID" value="RSU14579.1"/>
    <property type="molecule type" value="Genomic_DNA"/>
</dbReference>
<dbReference type="OrthoDB" id="2199568at2"/>
<name>A0A430B2P7_9ENTE</name>